<dbReference type="Proteomes" id="UP001459277">
    <property type="component" value="Unassembled WGS sequence"/>
</dbReference>
<dbReference type="AlphaFoldDB" id="A0AAW2DME3"/>
<dbReference type="PANTHER" id="PTHR22975">
    <property type="entry name" value="UBIQUITIN SPECIFIC PROTEINASE"/>
    <property type="match status" value="1"/>
</dbReference>
<keyword evidence="2" id="KW-0378">Hydrolase</keyword>
<sequence>MELFKIIESEFRRLQKICERKYEYLREEKLWLDMEGICLEEDKRREEISGNRQSYKSLLLKWQKEIEMEKSNDEMGSMEWDIIGSILKIAQADNDINMLIQMHIDQLFGKCFKSDALILGANASIQLTWKKLKMKICYISGLNLDAKKNTEKGGDDARDGQGKPKDKKKKKYHRKAKEFKATGGSEDQQENVEQNLVPAAHGTDHPLNSEVVGSVTTDELEQEERELTRKVEEESRIEEHQRMLARHLEYQRQIENEAKQKRLAEIDKA</sequence>
<keyword evidence="1" id="KW-0833">Ubl conjugation pathway</keyword>
<feature type="compositionally biased region" description="Basic and acidic residues" evidence="3">
    <location>
        <begin position="225"/>
        <end position="238"/>
    </location>
</feature>
<dbReference type="EMBL" id="JAZDWU010000002">
    <property type="protein sequence ID" value="KAL0010201.1"/>
    <property type="molecule type" value="Genomic_DNA"/>
</dbReference>
<feature type="compositionally biased region" description="Basic residues" evidence="3">
    <location>
        <begin position="165"/>
        <end position="177"/>
    </location>
</feature>
<evidence type="ECO:0000256" key="3">
    <source>
        <dbReference type="SAM" id="MobiDB-lite"/>
    </source>
</evidence>
<evidence type="ECO:0000313" key="5">
    <source>
        <dbReference type="EMBL" id="KAL0010201.1"/>
    </source>
</evidence>
<evidence type="ECO:0000256" key="2">
    <source>
        <dbReference type="ARBA" id="ARBA00022801"/>
    </source>
</evidence>
<name>A0AAW2DME3_9ROSI</name>
<protein>
    <recommendedName>
        <fullName evidence="4">DUF629 domain-containing protein</fullName>
    </recommendedName>
</protein>
<organism evidence="5 6">
    <name type="scientific">Lithocarpus litseifolius</name>
    <dbReference type="NCBI Taxonomy" id="425828"/>
    <lineage>
        <taxon>Eukaryota</taxon>
        <taxon>Viridiplantae</taxon>
        <taxon>Streptophyta</taxon>
        <taxon>Embryophyta</taxon>
        <taxon>Tracheophyta</taxon>
        <taxon>Spermatophyta</taxon>
        <taxon>Magnoliopsida</taxon>
        <taxon>eudicotyledons</taxon>
        <taxon>Gunneridae</taxon>
        <taxon>Pentapetalae</taxon>
        <taxon>rosids</taxon>
        <taxon>fabids</taxon>
        <taxon>Fagales</taxon>
        <taxon>Fagaceae</taxon>
        <taxon>Lithocarpus</taxon>
    </lineage>
</organism>
<evidence type="ECO:0000313" key="6">
    <source>
        <dbReference type="Proteomes" id="UP001459277"/>
    </source>
</evidence>
<feature type="compositionally biased region" description="Basic and acidic residues" evidence="3">
    <location>
        <begin position="148"/>
        <end position="164"/>
    </location>
</feature>
<comment type="caution">
    <text evidence="5">The sequence shown here is derived from an EMBL/GenBank/DDBJ whole genome shotgun (WGS) entry which is preliminary data.</text>
</comment>
<dbReference type="InterPro" id="IPR052398">
    <property type="entry name" value="Ubiquitin_hydrolase_53/54"/>
</dbReference>
<evidence type="ECO:0000259" key="4">
    <source>
        <dbReference type="Pfam" id="PF04780"/>
    </source>
</evidence>
<keyword evidence="6" id="KW-1185">Reference proteome</keyword>
<reference evidence="5 6" key="1">
    <citation type="submission" date="2024-01" db="EMBL/GenBank/DDBJ databases">
        <title>A telomere-to-telomere, gap-free genome of sweet tea (Lithocarpus litseifolius).</title>
        <authorList>
            <person name="Zhou J."/>
        </authorList>
    </citation>
    <scope>NUCLEOTIDE SEQUENCE [LARGE SCALE GENOMIC DNA]</scope>
    <source>
        <strain evidence="5">Zhou-2022a</strain>
        <tissue evidence="5">Leaf</tissue>
    </source>
</reference>
<evidence type="ECO:0000256" key="1">
    <source>
        <dbReference type="ARBA" id="ARBA00022786"/>
    </source>
</evidence>
<dbReference type="PANTHER" id="PTHR22975:SF9">
    <property type="entry name" value="ECHINUS SPLICE FORM 3"/>
    <property type="match status" value="1"/>
</dbReference>
<dbReference type="InterPro" id="IPR006865">
    <property type="entry name" value="DUF629"/>
</dbReference>
<feature type="region of interest" description="Disordered" evidence="3">
    <location>
        <begin position="148"/>
        <end position="238"/>
    </location>
</feature>
<proteinExistence type="predicted"/>
<gene>
    <name evidence="5" type="ORF">SO802_005309</name>
</gene>
<accession>A0AAW2DME3</accession>
<dbReference type="GO" id="GO:0016787">
    <property type="term" value="F:hydrolase activity"/>
    <property type="evidence" value="ECO:0007669"/>
    <property type="project" value="UniProtKB-KW"/>
</dbReference>
<dbReference type="Pfam" id="PF04780">
    <property type="entry name" value="DUF629"/>
    <property type="match status" value="1"/>
</dbReference>
<feature type="domain" description="DUF629" evidence="4">
    <location>
        <begin position="1"/>
        <end position="92"/>
    </location>
</feature>